<proteinExistence type="predicted"/>
<sequence>MKRFIIYFIILFSVTSCTSNKNTAEKFTVPKLPVVYKLDSSYHKINSIDTVLNLDDTTRKIIFKTIFMNEDSIKQYGLDTLKFHEPLYYINADHKVEWSFGGINYSTFYSDGKFEKEKTKAFVDVSSKVNISTSEENKNGGGFKRNGTYQAGIYADIIAASKVNDSVLFAIGHPILIRAHVTEAYTKIDQRDSVLERTYFDKIDSAKMIYLKLMFKKK</sequence>
<gene>
    <name evidence="1" type="ORF">O0931_16815</name>
</gene>
<organism evidence="1 2">
    <name type="scientific">Pedobacter rhodius</name>
    <dbReference type="NCBI Taxonomy" id="3004098"/>
    <lineage>
        <taxon>Bacteria</taxon>
        <taxon>Pseudomonadati</taxon>
        <taxon>Bacteroidota</taxon>
        <taxon>Sphingobacteriia</taxon>
        <taxon>Sphingobacteriales</taxon>
        <taxon>Sphingobacteriaceae</taxon>
        <taxon>Pedobacter</taxon>
    </lineage>
</organism>
<dbReference type="RefSeq" id="WP_269416641.1">
    <property type="nucleotide sequence ID" value="NZ_JAPWGL010000005.1"/>
</dbReference>
<evidence type="ECO:0000313" key="2">
    <source>
        <dbReference type="Proteomes" id="UP001144341"/>
    </source>
</evidence>
<dbReference type="EMBL" id="JAPWGL010000005">
    <property type="protein sequence ID" value="MCZ4224977.1"/>
    <property type="molecule type" value="Genomic_DNA"/>
</dbReference>
<comment type="caution">
    <text evidence="1">The sequence shown here is derived from an EMBL/GenBank/DDBJ whole genome shotgun (WGS) entry which is preliminary data.</text>
</comment>
<protein>
    <recommendedName>
        <fullName evidence="3">Lipoprotein</fullName>
    </recommendedName>
</protein>
<reference evidence="1" key="1">
    <citation type="submission" date="2022-12" db="EMBL/GenBank/DDBJ databases">
        <title>Genome sequence of SJ11.</title>
        <authorList>
            <person name="Woo H."/>
        </authorList>
    </citation>
    <scope>NUCLEOTIDE SEQUENCE</scope>
    <source>
        <strain evidence="1">SJ11</strain>
    </source>
</reference>
<name>A0ABT4L1B9_9SPHI</name>
<accession>A0ABT4L1B9</accession>
<keyword evidence="2" id="KW-1185">Reference proteome</keyword>
<evidence type="ECO:0000313" key="1">
    <source>
        <dbReference type="EMBL" id="MCZ4224977.1"/>
    </source>
</evidence>
<dbReference type="Proteomes" id="UP001144341">
    <property type="component" value="Unassembled WGS sequence"/>
</dbReference>
<dbReference type="PROSITE" id="PS51257">
    <property type="entry name" value="PROKAR_LIPOPROTEIN"/>
    <property type="match status" value="1"/>
</dbReference>
<evidence type="ECO:0008006" key="3">
    <source>
        <dbReference type="Google" id="ProtNLM"/>
    </source>
</evidence>